<gene>
    <name evidence="1" type="ORF">KK1_029069</name>
</gene>
<dbReference type="OMA" id="VIICVEI"/>
<reference evidence="1" key="1">
    <citation type="journal article" date="2012" name="Nat. Biotechnol.">
        <title>Draft genome sequence of pigeonpea (Cajanus cajan), an orphan legume crop of resource-poor farmers.</title>
        <authorList>
            <person name="Varshney R.K."/>
            <person name="Chen W."/>
            <person name="Li Y."/>
            <person name="Bharti A.K."/>
            <person name="Saxena R.K."/>
            <person name="Schlueter J.A."/>
            <person name="Donoghue M.T."/>
            <person name="Azam S."/>
            <person name="Fan G."/>
            <person name="Whaley A.M."/>
            <person name="Farmer A.D."/>
            <person name="Sheridan J."/>
            <person name="Iwata A."/>
            <person name="Tuteja R."/>
            <person name="Penmetsa R.V."/>
            <person name="Wu W."/>
            <person name="Upadhyaya H.D."/>
            <person name="Yang S.P."/>
            <person name="Shah T."/>
            <person name="Saxena K.B."/>
            <person name="Michael T."/>
            <person name="McCombie W.R."/>
            <person name="Yang B."/>
            <person name="Zhang G."/>
            <person name="Yang H."/>
            <person name="Wang J."/>
            <person name="Spillane C."/>
            <person name="Cook D.R."/>
            <person name="May G.D."/>
            <person name="Xu X."/>
            <person name="Jackson S.A."/>
        </authorList>
    </citation>
    <scope>NUCLEOTIDE SEQUENCE [LARGE SCALE GENOMIC DNA]</scope>
</reference>
<name>A0A151S339_CAJCA</name>
<dbReference type="Proteomes" id="UP000075243">
    <property type="component" value="Unassembled WGS sequence"/>
</dbReference>
<organism evidence="1 2">
    <name type="scientific">Cajanus cajan</name>
    <name type="common">Pigeon pea</name>
    <name type="synonym">Cajanus indicus</name>
    <dbReference type="NCBI Taxonomy" id="3821"/>
    <lineage>
        <taxon>Eukaryota</taxon>
        <taxon>Viridiplantae</taxon>
        <taxon>Streptophyta</taxon>
        <taxon>Embryophyta</taxon>
        <taxon>Tracheophyta</taxon>
        <taxon>Spermatophyta</taxon>
        <taxon>Magnoliopsida</taxon>
        <taxon>eudicotyledons</taxon>
        <taxon>Gunneridae</taxon>
        <taxon>Pentapetalae</taxon>
        <taxon>rosids</taxon>
        <taxon>fabids</taxon>
        <taxon>Fabales</taxon>
        <taxon>Fabaceae</taxon>
        <taxon>Papilionoideae</taxon>
        <taxon>50 kb inversion clade</taxon>
        <taxon>NPAAA clade</taxon>
        <taxon>indigoferoid/millettioid clade</taxon>
        <taxon>Phaseoleae</taxon>
        <taxon>Cajanus</taxon>
    </lineage>
</organism>
<dbReference type="Gramene" id="C.cajan_28403.t">
    <property type="protein sequence ID" value="C.cajan_28403.t.cds1"/>
    <property type="gene ID" value="C.cajan_28403"/>
</dbReference>
<protein>
    <recommendedName>
        <fullName evidence="3">DUF4283 domain-containing protein</fullName>
    </recommendedName>
</protein>
<sequence length="63" mass="7430">MIWIHFRSIGMVYYDESVFLALASVVERFVKVDIMNLNTSRGKFVIICVEIKLNELIFGKVWF</sequence>
<proteinExistence type="predicted"/>
<keyword evidence="2" id="KW-1185">Reference proteome</keyword>
<dbReference type="AlphaFoldDB" id="A0A151S339"/>
<accession>A0A151S339</accession>
<evidence type="ECO:0000313" key="2">
    <source>
        <dbReference type="Proteomes" id="UP000075243"/>
    </source>
</evidence>
<evidence type="ECO:0000313" key="1">
    <source>
        <dbReference type="EMBL" id="KYP49230.1"/>
    </source>
</evidence>
<evidence type="ECO:0008006" key="3">
    <source>
        <dbReference type="Google" id="ProtNLM"/>
    </source>
</evidence>
<dbReference type="EMBL" id="KQ483481">
    <property type="protein sequence ID" value="KYP49230.1"/>
    <property type="molecule type" value="Genomic_DNA"/>
</dbReference>